<evidence type="ECO:0000256" key="1">
    <source>
        <dbReference type="SAM" id="MobiDB-lite"/>
    </source>
</evidence>
<protein>
    <submittedName>
        <fullName evidence="2">Uncharacterized protein</fullName>
    </submittedName>
</protein>
<name>A0A371CH13_9APHY</name>
<accession>A0A371CH13</accession>
<feature type="region of interest" description="Disordered" evidence="1">
    <location>
        <begin position="191"/>
        <end position="214"/>
    </location>
</feature>
<feature type="region of interest" description="Disordered" evidence="1">
    <location>
        <begin position="1"/>
        <end position="25"/>
    </location>
</feature>
<reference evidence="2 3" key="1">
    <citation type="journal article" date="2018" name="Biotechnol. Biofuels">
        <title>Integrative visual omics of the white-rot fungus Polyporus brumalis exposes the biotechnological potential of its oxidative enzymes for delignifying raw plant biomass.</title>
        <authorList>
            <person name="Miyauchi S."/>
            <person name="Rancon A."/>
            <person name="Drula E."/>
            <person name="Hage H."/>
            <person name="Chaduli D."/>
            <person name="Favel A."/>
            <person name="Grisel S."/>
            <person name="Henrissat B."/>
            <person name="Herpoel-Gimbert I."/>
            <person name="Ruiz-Duenas F.J."/>
            <person name="Chevret D."/>
            <person name="Hainaut M."/>
            <person name="Lin J."/>
            <person name="Wang M."/>
            <person name="Pangilinan J."/>
            <person name="Lipzen A."/>
            <person name="Lesage-Meessen L."/>
            <person name="Navarro D."/>
            <person name="Riley R."/>
            <person name="Grigoriev I.V."/>
            <person name="Zhou S."/>
            <person name="Raouche S."/>
            <person name="Rosso M.N."/>
        </authorList>
    </citation>
    <scope>NUCLEOTIDE SEQUENCE [LARGE SCALE GENOMIC DNA]</scope>
    <source>
        <strain evidence="2 3">BRFM 1820</strain>
    </source>
</reference>
<organism evidence="2 3">
    <name type="scientific">Lentinus brumalis</name>
    <dbReference type="NCBI Taxonomy" id="2498619"/>
    <lineage>
        <taxon>Eukaryota</taxon>
        <taxon>Fungi</taxon>
        <taxon>Dikarya</taxon>
        <taxon>Basidiomycota</taxon>
        <taxon>Agaricomycotina</taxon>
        <taxon>Agaricomycetes</taxon>
        <taxon>Polyporales</taxon>
        <taxon>Polyporaceae</taxon>
        <taxon>Lentinus</taxon>
    </lineage>
</organism>
<feature type="compositionally biased region" description="Basic residues" evidence="1">
    <location>
        <begin position="205"/>
        <end position="214"/>
    </location>
</feature>
<evidence type="ECO:0000313" key="3">
    <source>
        <dbReference type="Proteomes" id="UP000256964"/>
    </source>
</evidence>
<gene>
    <name evidence="2" type="ORF">OH76DRAFT_1491005</name>
</gene>
<dbReference type="Proteomes" id="UP000256964">
    <property type="component" value="Unassembled WGS sequence"/>
</dbReference>
<keyword evidence="3" id="KW-1185">Reference proteome</keyword>
<evidence type="ECO:0000313" key="2">
    <source>
        <dbReference type="EMBL" id="RDX39578.1"/>
    </source>
</evidence>
<dbReference type="EMBL" id="KZ857738">
    <property type="protein sequence ID" value="RDX39578.1"/>
    <property type="molecule type" value="Genomic_DNA"/>
</dbReference>
<sequence length="214" mass="23501">MAGLVGRGPPGDAVTSGRESRDSDDGIGRCHRLGICNSLQVRAEIAQTSCVKRRPLVARVSIDSIRWQPQIGRSPSCGDPPLLKSSIELRQSRDARTCGHRAGNGEPELSGLEDAHIETWNMLRDSARSNAATKENLVAPTAAEHARVAISMQSRDSGRLQAANMSFACRATNRRIERPAEISKFGLWYRRHSSPGRSLDDGTPRAHRRRTMRA</sequence>
<dbReference type="AlphaFoldDB" id="A0A371CH13"/>
<proteinExistence type="predicted"/>